<reference evidence="1" key="1">
    <citation type="journal article" date="2014" name="Front. Microbiol.">
        <title>High frequency of phylogenetically diverse reductive dehalogenase-homologous genes in deep subseafloor sedimentary metagenomes.</title>
        <authorList>
            <person name="Kawai M."/>
            <person name="Futagami T."/>
            <person name="Toyoda A."/>
            <person name="Takaki Y."/>
            <person name="Nishi S."/>
            <person name="Hori S."/>
            <person name="Arai W."/>
            <person name="Tsubouchi T."/>
            <person name="Morono Y."/>
            <person name="Uchiyama I."/>
            <person name="Ito T."/>
            <person name="Fujiyama A."/>
            <person name="Inagaki F."/>
            <person name="Takami H."/>
        </authorList>
    </citation>
    <scope>NUCLEOTIDE SEQUENCE</scope>
    <source>
        <strain evidence="1">Expedition CK06-06</strain>
    </source>
</reference>
<comment type="caution">
    <text evidence="1">The sequence shown here is derived from an EMBL/GenBank/DDBJ whole genome shotgun (WGS) entry which is preliminary data.</text>
</comment>
<dbReference type="AlphaFoldDB" id="X1RX46"/>
<organism evidence="1">
    <name type="scientific">marine sediment metagenome</name>
    <dbReference type="NCBI Taxonomy" id="412755"/>
    <lineage>
        <taxon>unclassified sequences</taxon>
        <taxon>metagenomes</taxon>
        <taxon>ecological metagenomes</taxon>
    </lineage>
</organism>
<accession>X1RX46</accession>
<gene>
    <name evidence="1" type="ORF">S12H4_03477</name>
</gene>
<feature type="non-terminal residue" evidence="1">
    <location>
        <position position="30"/>
    </location>
</feature>
<evidence type="ECO:0000313" key="1">
    <source>
        <dbReference type="EMBL" id="GAI71456.1"/>
    </source>
</evidence>
<dbReference type="EMBL" id="BARW01000978">
    <property type="protein sequence ID" value="GAI71456.1"/>
    <property type="molecule type" value="Genomic_DNA"/>
</dbReference>
<protein>
    <submittedName>
        <fullName evidence="1">Uncharacterized protein</fullName>
    </submittedName>
</protein>
<sequence>MVHLNNKTNYHQNALLKRMEHHFIREGLLH</sequence>
<name>X1RX46_9ZZZZ</name>
<proteinExistence type="predicted"/>